<dbReference type="Gene3D" id="3.90.550.10">
    <property type="entry name" value="Spore Coat Polysaccharide Biosynthesis Protein SpsA, Chain A"/>
    <property type="match status" value="1"/>
</dbReference>
<dbReference type="PANTHER" id="PTHR43685:SF5">
    <property type="entry name" value="GLYCOSYLTRANSFERASE EPSE-RELATED"/>
    <property type="match status" value="1"/>
</dbReference>
<comment type="similarity">
    <text evidence="1">Belongs to the glycosyltransferase 2 family.</text>
</comment>
<dbReference type="PANTHER" id="PTHR43685">
    <property type="entry name" value="GLYCOSYLTRANSFERASE"/>
    <property type="match status" value="1"/>
</dbReference>
<feature type="domain" description="Glycosyltransferase 2-like" evidence="4">
    <location>
        <begin position="13"/>
        <end position="159"/>
    </location>
</feature>
<dbReference type="InterPro" id="IPR029044">
    <property type="entry name" value="Nucleotide-diphossugar_trans"/>
</dbReference>
<evidence type="ECO:0000256" key="2">
    <source>
        <dbReference type="ARBA" id="ARBA00022676"/>
    </source>
</evidence>
<keyword evidence="3 5" id="KW-0808">Transferase</keyword>
<dbReference type="Pfam" id="PF00535">
    <property type="entry name" value="Glycos_transf_2"/>
    <property type="match status" value="1"/>
</dbReference>
<proteinExistence type="inferred from homology"/>
<dbReference type="InterPro" id="IPR050834">
    <property type="entry name" value="Glycosyltransf_2"/>
</dbReference>
<organism evidence="5 6">
    <name type="scientific">Candidatus Mediterraneibacter faecigallinarum</name>
    <dbReference type="NCBI Taxonomy" id="2838669"/>
    <lineage>
        <taxon>Bacteria</taxon>
        <taxon>Bacillati</taxon>
        <taxon>Bacillota</taxon>
        <taxon>Clostridia</taxon>
        <taxon>Lachnospirales</taxon>
        <taxon>Lachnospiraceae</taxon>
        <taxon>Mediterraneibacter</taxon>
    </lineage>
</organism>
<evidence type="ECO:0000313" key="5">
    <source>
        <dbReference type="EMBL" id="HJC38429.1"/>
    </source>
</evidence>
<dbReference type="GO" id="GO:0016757">
    <property type="term" value="F:glycosyltransferase activity"/>
    <property type="evidence" value="ECO:0007669"/>
    <property type="project" value="UniProtKB-KW"/>
</dbReference>
<keyword evidence="2 5" id="KW-0328">Glycosyltransferase</keyword>
<evidence type="ECO:0000256" key="3">
    <source>
        <dbReference type="ARBA" id="ARBA00022679"/>
    </source>
</evidence>
<dbReference type="SUPFAM" id="SSF53448">
    <property type="entry name" value="Nucleotide-diphospho-sugar transferases"/>
    <property type="match status" value="1"/>
</dbReference>
<protein>
    <submittedName>
        <fullName evidence="5">Glycosyltransferase</fullName>
        <ecNumber evidence="5">2.4.-.-</ecNumber>
    </submittedName>
</protein>
<evidence type="ECO:0000259" key="4">
    <source>
        <dbReference type="Pfam" id="PF00535"/>
    </source>
</evidence>
<dbReference type="EMBL" id="DWWK01000073">
    <property type="protein sequence ID" value="HJC38429.1"/>
    <property type="molecule type" value="Genomic_DNA"/>
</dbReference>
<evidence type="ECO:0000256" key="1">
    <source>
        <dbReference type="ARBA" id="ARBA00006739"/>
    </source>
</evidence>
<name>A0A9D2SXX0_9FIRM</name>
<accession>A0A9D2SXX0</accession>
<sequence length="302" mass="35429">MSVFDPHPFSQFEKAVESVMSQTLKEWELLIYNDGSSGEYRERILRLAERDPRIRYLEGSVNRGIAYGLNQCIRHAEGKFLARMDADDISLPERLERQTEFLEQHPEYDYVGCSAFLISGEEIWGRRSMPERPKKEDFLLYSPFIHPSVTFRREVFEKYGGYSLSRQMLRCEDYDLFMRLYISGSYGYNLQEELFCYREDRESFRKRRLRFRLDETRLRSKWFSRMGLGGVKGLLYRYRPLAGGLLPAGICRGIKRYQASGLQTGSSVPGLSVQKCPEEENRKAAIAMEMEREDGERIPSYN</sequence>
<dbReference type="AlphaFoldDB" id="A0A9D2SXX0"/>
<reference evidence="5" key="2">
    <citation type="submission" date="2021-04" db="EMBL/GenBank/DDBJ databases">
        <authorList>
            <person name="Gilroy R."/>
        </authorList>
    </citation>
    <scope>NUCLEOTIDE SEQUENCE</scope>
    <source>
        <strain evidence="5">ChiGjej1B1-1692</strain>
    </source>
</reference>
<dbReference type="Proteomes" id="UP000823894">
    <property type="component" value="Unassembled WGS sequence"/>
</dbReference>
<dbReference type="EC" id="2.4.-.-" evidence="5"/>
<evidence type="ECO:0000313" key="6">
    <source>
        <dbReference type="Proteomes" id="UP000823894"/>
    </source>
</evidence>
<dbReference type="InterPro" id="IPR001173">
    <property type="entry name" value="Glyco_trans_2-like"/>
</dbReference>
<comment type="caution">
    <text evidence="5">The sequence shown here is derived from an EMBL/GenBank/DDBJ whole genome shotgun (WGS) entry which is preliminary data.</text>
</comment>
<gene>
    <name evidence="5" type="ORF">H9757_05130</name>
</gene>
<reference evidence="5" key="1">
    <citation type="journal article" date="2021" name="PeerJ">
        <title>Extensive microbial diversity within the chicken gut microbiome revealed by metagenomics and culture.</title>
        <authorList>
            <person name="Gilroy R."/>
            <person name="Ravi A."/>
            <person name="Getino M."/>
            <person name="Pursley I."/>
            <person name="Horton D.L."/>
            <person name="Alikhan N.F."/>
            <person name="Baker D."/>
            <person name="Gharbi K."/>
            <person name="Hall N."/>
            <person name="Watson M."/>
            <person name="Adriaenssens E.M."/>
            <person name="Foster-Nyarko E."/>
            <person name="Jarju S."/>
            <person name="Secka A."/>
            <person name="Antonio M."/>
            <person name="Oren A."/>
            <person name="Chaudhuri R.R."/>
            <person name="La Ragione R."/>
            <person name="Hildebrand F."/>
            <person name="Pallen M.J."/>
        </authorList>
    </citation>
    <scope>NUCLEOTIDE SEQUENCE</scope>
    <source>
        <strain evidence="5">ChiGjej1B1-1692</strain>
    </source>
</reference>